<dbReference type="EMBL" id="CVRI01000064">
    <property type="protein sequence ID" value="CRL05211.1"/>
    <property type="molecule type" value="Genomic_DNA"/>
</dbReference>
<proteinExistence type="predicted"/>
<evidence type="ECO:0000313" key="2">
    <source>
        <dbReference type="Proteomes" id="UP000183832"/>
    </source>
</evidence>
<sequence length="105" mass="12190">MLENMLGKKCLLLFQGYFVPKMLSQKAECRLMKEKNLFQPLLFFMNKLSSNDDKDSFHLHCVSSISNIRESKFKTSSKVLKPNGFPKKFHILMTTSLNKIQSDIN</sequence>
<evidence type="ECO:0000313" key="1">
    <source>
        <dbReference type="EMBL" id="CRL05211.1"/>
    </source>
</evidence>
<dbReference type="Proteomes" id="UP000183832">
    <property type="component" value="Unassembled WGS sequence"/>
</dbReference>
<protein>
    <submittedName>
        <fullName evidence="1">CLUMA_CG018552, isoform A</fullName>
    </submittedName>
</protein>
<accession>A0A1J1IY54</accession>
<reference evidence="1 2" key="1">
    <citation type="submission" date="2015-04" db="EMBL/GenBank/DDBJ databases">
        <authorList>
            <person name="Syromyatnikov M.Y."/>
            <person name="Popov V.N."/>
        </authorList>
    </citation>
    <scope>NUCLEOTIDE SEQUENCE [LARGE SCALE GENOMIC DNA]</scope>
</reference>
<keyword evidence="2" id="KW-1185">Reference proteome</keyword>
<name>A0A1J1IY54_9DIPT</name>
<gene>
    <name evidence="1" type="ORF">CLUMA_CG018552</name>
</gene>
<organism evidence="1 2">
    <name type="scientific">Clunio marinus</name>
    <dbReference type="NCBI Taxonomy" id="568069"/>
    <lineage>
        <taxon>Eukaryota</taxon>
        <taxon>Metazoa</taxon>
        <taxon>Ecdysozoa</taxon>
        <taxon>Arthropoda</taxon>
        <taxon>Hexapoda</taxon>
        <taxon>Insecta</taxon>
        <taxon>Pterygota</taxon>
        <taxon>Neoptera</taxon>
        <taxon>Endopterygota</taxon>
        <taxon>Diptera</taxon>
        <taxon>Nematocera</taxon>
        <taxon>Chironomoidea</taxon>
        <taxon>Chironomidae</taxon>
        <taxon>Clunio</taxon>
    </lineage>
</organism>
<dbReference type="AlphaFoldDB" id="A0A1J1IY54"/>